<protein>
    <recommendedName>
        <fullName evidence="6">Septum formation initiator family protein</fullName>
    </recommendedName>
</protein>
<reference evidence="4 5" key="1">
    <citation type="submission" date="2020-01" db="EMBL/GenBank/DDBJ databases">
        <title>Whole-genome sequence of Heliobacterium undosum DSM 13378.</title>
        <authorList>
            <person name="Kyndt J.A."/>
            <person name="Meyer T.E."/>
        </authorList>
    </citation>
    <scope>NUCLEOTIDE SEQUENCE [LARGE SCALE GENOMIC DNA]</scope>
    <source>
        <strain evidence="4 5">DSM 13378</strain>
    </source>
</reference>
<evidence type="ECO:0000256" key="3">
    <source>
        <dbReference type="SAM" id="Phobius"/>
    </source>
</evidence>
<dbReference type="OrthoDB" id="9815382at2"/>
<dbReference type="InterPro" id="IPR007060">
    <property type="entry name" value="FtsL/DivIC"/>
</dbReference>
<gene>
    <name evidence="4" type="ORF">GTO91_06240</name>
</gene>
<dbReference type="RefSeq" id="WP_161256474.1">
    <property type="nucleotide sequence ID" value="NZ_WXEY01000004.1"/>
</dbReference>
<proteinExistence type="predicted"/>
<keyword evidence="3" id="KW-1133">Transmembrane helix</keyword>
<evidence type="ECO:0000256" key="1">
    <source>
        <dbReference type="SAM" id="Coils"/>
    </source>
</evidence>
<feature type="region of interest" description="Disordered" evidence="2">
    <location>
        <begin position="1"/>
        <end position="31"/>
    </location>
</feature>
<keyword evidence="5" id="KW-1185">Reference proteome</keyword>
<dbReference type="Pfam" id="PF04977">
    <property type="entry name" value="DivIC"/>
    <property type="match status" value="1"/>
</dbReference>
<keyword evidence="3" id="KW-0472">Membrane</keyword>
<organism evidence="4 5">
    <name type="scientific">Heliomicrobium undosum</name>
    <dbReference type="NCBI Taxonomy" id="121734"/>
    <lineage>
        <taxon>Bacteria</taxon>
        <taxon>Bacillati</taxon>
        <taxon>Bacillota</taxon>
        <taxon>Clostridia</taxon>
        <taxon>Eubacteriales</taxon>
        <taxon>Heliobacteriaceae</taxon>
        <taxon>Heliomicrobium</taxon>
    </lineage>
</organism>
<keyword evidence="3" id="KW-0812">Transmembrane</keyword>
<accession>A0A845L128</accession>
<dbReference type="Proteomes" id="UP000463470">
    <property type="component" value="Unassembled WGS sequence"/>
</dbReference>
<feature type="compositionally biased region" description="Low complexity" evidence="2">
    <location>
        <begin position="1"/>
        <end position="22"/>
    </location>
</feature>
<feature type="coiled-coil region" evidence="1">
    <location>
        <begin position="57"/>
        <end position="91"/>
    </location>
</feature>
<evidence type="ECO:0000256" key="2">
    <source>
        <dbReference type="SAM" id="MobiDB-lite"/>
    </source>
</evidence>
<sequence>MAQPAETQQQRQLPQEQQQSQPLRRHSKGIGRGKKWAIVAAVIGAFALAALPPFLQQRQLAQESDRLSAELEQVRAERQQLEKEKEWLASDAYVEQVARQQLGLVKPGEMMVVRTRPGNALKKDTQHAQEIRD</sequence>
<evidence type="ECO:0000313" key="5">
    <source>
        <dbReference type="Proteomes" id="UP000463470"/>
    </source>
</evidence>
<comment type="caution">
    <text evidence="4">The sequence shown here is derived from an EMBL/GenBank/DDBJ whole genome shotgun (WGS) entry which is preliminary data.</text>
</comment>
<evidence type="ECO:0000313" key="4">
    <source>
        <dbReference type="EMBL" id="MZP29306.1"/>
    </source>
</evidence>
<dbReference type="AlphaFoldDB" id="A0A845L128"/>
<dbReference type="EMBL" id="WXEY01000004">
    <property type="protein sequence ID" value="MZP29306.1"/>
    <property type="molecule type" value="Genomic_DNA"/>
</dbReference>
<evidence type="ECO:0008006" key="6">
    <source>
        <dbReference type="Google" id="ProtNLM"/>
    </source>
</evidence>
<feature type="transmembrane region" description="Helical" evidence="3">
    <location>
        <begin position="36"/>
        <end position="55"/>
    </location>
</feature>
<name>A0A845L128_9FIRM</name>
<keyword evidence="1" id="KW-0175">Coiled coil</keyword>